<sequence>MPSTSRRRRHDQQDEATMTTFEINAKRARILEWNQEVLAAARQISMDEVKQPRLAALAELPSMVEQQREATLMPWRIPESPPSTITISDDYSLVSDTSLTEYIVVVDIKQRIAAELRRQRRRRVRAPSQRANSTLTVRYTPLMNRAKPLDQVTQVTPQIQVIAGRAS</sequence>
<gene>
    <name evidence="1" type="ORF">TBRA_LOCUS8891</name>
</gene>
<proteinExistence type="predicted"/>
<protein>
    <submittedName>
        <fullName evidence="1">Uncharacterized protein</fullName>
    </submittedName>
</protein>
<accession>A0A6H5IFV4</accession>
<evidence type="ECO:0000313" key="2">
    <source>
        <dbReference type="Proteomes" id="UP000479190"/>
    </source>
</evidence>
<dbReference type="AlphaFoldDB" id="A0A6H5IFV4"/>
<dbReference type="EMBL" id="CADCXV010000841">
    <property type="protein sequence ID" value="CAB0037054.1"/>
    <property type="molecule type" value="Genomic_DNA"/>
</dbReference>
<name>A0A6H5IFV4_9HYME</name>
<dbReference type="Proteomes" id="UP000479190">
    <property type="component" value="Unassembled WGS sequence"/>
</dbReference>
<keyword evidence="2" id="KW-1185">Reference proteome</keyword>
<reference evidence="1 2" key="1">
    <citation type="submission" date="2020-02" db="EMBL/GenBank/DDBJ databases">
        <authorList>
            <person name="Ferguson B K."/>
        </authorList>
    </citation>
    <scope>NUCLEOTIDE SEQUENCE [LARGE SCALE GENOMIC DNA]</scope>
</reference>
<organism evidence="1 2">
    <name type="scientific">Trichogramma brassicae</name>
    <dbReference type="NCBI Taxonomy" id="86971"/>
    <lineage>
        <taxon>Eukaryota</taxon>
        <taxon>Metazoa</taxon>
        <taxon>Ecdysozoa</taxon>
        <taxon>Arthropoda</taxon>
        <taxon>Hexapoda</taxon>
        <taxon>Insecta</taxon>
        <taxon>Pterygota</taxon>
        <taxon>Neoptera</taxon>
        <taxon>Endopterygota</taxon>
        <taxon>Hymenoptera</taxon>
        <taxon>Apocrita</taxon>
        <taxon>Proctotrupomorpha</taxon>
        <taxon>Chalcidoidea</taxon>
        <taxon>Trichogrammatidae</taxon>
        <taxon>Trichogramma</taxon>
    </lineage>
</organism>
<evidence type="ECO:0000313" key="1">
    <source>
        <dbReference type="EMBL" id="CAB0037054.1"/>
    </source>
</evidence>